<dbReference type="SUPFAM" id="SSF53474">
    <property type="entry name" value="alpha/beta-Hydrolases"/>
    <property type="match status" value="1"/>
</dbReference>
<feature type="domain" description="Peptidase S9 prolyl oligopeptidase catalytic" evidence="3">
    <location>
        <begin position="287"/>
        <end position="329"/>
    </location>
</feature>
<feature type="domain" description="Esterase Ig-like N-terminal" evidence="4">
    <location>
        <begin position="41"/>
        <end position="168"/>
    </location>
</feature>
<dbReference type="PANTHER" id="PTHR43037">
    <property type="entry name" value="UNNAMED PRODUCT-RELATED"/>
    <property type="match status" value="1"/>
</dbReference>
<dbReference type="Pfam" id="PF00326">
    <property type="entry name" value="Peptidase_S9"/>
    <property type="match status" value="1"/>
</dbReference>
<evidence type="ECO:0000313" key="6">
    <source>
        <dbReference type="Proteomes" id="UP000190973"/>
    </source>
</evidence>
<dbReference type="InterPro" id="IPR001375">
    <property type="entry name" value="Peptidase_S9_cat"/>
</dbReference>
<comment type="caution">
    <text evidence="5">The sequence shown here is derived from an EMBL/GenBank/DDBJ whole genome shotgun (WGS) entry which is preliminary data.</text>
</comment>
<evidence type="ECO:0000259" key="4">
    <source>
        <dbReference type="Pfam" id="PF18435"/>
    </source>
</evidence>
<keyword evidence="1 2" id="KW-0732">Signal</keyword>
<feature type="signal peptide" evidence="2">
    <location>
        <begin position="1"/>
        <end position="31"/>
    </location>
</feature>
<evidence type="ECO:0000259" key="3">
    <source>
        <dbReference type="Pfam" id="PF00326"/>
    </source>
</evidence>
<dbReference type="InterPro" id="IPR029058">
    <property type="entry name" value="AB_hydrolase_fold"/>
</dbReference>
<dbReference type="Gene3D" id="3.40.50.1820">
    <property type="entry name" value="alpha/beta hydrolase"/>
    <property type="match status" value="1"/>
</dbReference>
<dbReference type="GO" id="GO:0008236">
    <property type="term" value="F:serine-type peptidase activity"/>
    <property type="evidence" value="ECO:0007669"/>
    <property type="project" value="InterPro"/>
</dbReference>
<dbReference type="RefSeq" id="WP_077840990.1">
    <property type="nucleotide sequence ID" value="NZ_JABTAE010000001.1"/>
</dbReference>
<evidence type="ECO:0000256" key="1">
    <source>
        <dbReference type="ARBA" id="ARBA00022729"/>
    </source>
</evidence>
<reference evidence="5 6" key="1">
    <citation type="submission" date="2016-05" db="EMBL/GenBank/DDBJ databases">
        <title>Microbial solvent formation.</title>
        <authorList>
            <person name="Poehlein A."/>
            <person name="Montoya Solano J.D."/>
            <person name="Flitsch S."/>
            <person name="Krabben P."/>
            <person name="Duerre P."/>
            <person name="Daniel R."/>
        </authorList>
    </citation>
    <scope>NUCLEOTIDE SEQUENCE [LARGE SCALE GENOMIC DNA]</scope>
    <source>
        <strain evidence="5 6">DSM 53</strain>
    </source>
</reference>
<protein>
    <submittedName>
        <fullName evidence="5">Prolyl oligopeptidase family protein</fullName>
    </submittedName>
</protein>
<dbReference type="Gene3D" id="2.60.40.2180">
    <property type="match status" value="1"/>
</dbReference>
<dbReference type="InterPro" id="IPR041172">
    <property type="entry name" value="EstA_Ig-like_N"/>
</dbReference>
<dbReference type="GO" id="GO:0006508">
    <property type="term" value="P:proteolysis"/>
    <property type="evidence" value="ECO:0007669"/>
    <property type="project" value="InterPro"/>
</dbReference>
<dbReference type="AlphaFoldDB" id="A0A1S8RI97"/>
<dbReference type="Proteomes" id="UP000190973">
    <property type="component" value="Unassembled WGS sequence"/>
</dbReference>
<sequence>MKKIISKHGKIIMSVIMAVTMISTPHAGAFAADNNKTQERSYRTTTEVFDWGPAITKIIVDLGQAIPQSAITKDTFDVHVLRTENRANSPILGEAEGNCKIKNAYVSDDIGNIQSKGNYITFDLEVGPDVSLTSPINYNLTTNLNGWVNCDFTIKQKNDIVTDSGKISGLVINKFVGGTKKLVDDFKIGSATYDNVTLKYASYTPENDYSKKPLIIWLHGIGEGGTDGLLPISGNKAVNFASKDIQAYFNGAYILAPQAPTFWMDGFTGFGDGSSKYEKALMSLIKDYVSKNSNIDTNRIYIGGDSNGGYMTMLMIRDYTDYFAAAFPTCEALKDTLITDKDIEALKKVPIWFTAAKTDATVPPADYVVPTYNRLVQAGDTNVHFSFFDNVIDTTGLYKKADGTPYEYMGHWSWIYVYNNQCSAIINGKATTLMEWLSDQQLNKETKAQTGMKPITVSQTITVSQN</sequence>
<dbReference type="PANTHER" id="PTHR43037:SF1">
    <property type="entry name" value="BLL1128 PROTEIN"/>
    <property type="match status" value="1"/>
</dbReference>
<name>A0A1S8RI97_CLOBE</name>
<organism evidence="5 6">
    <name type="scientific">Clostridium beijerinckii</name>
    <name type="common">Clostridium MP</name>
    <dbReference type="NCBI Taxonomy" id="1520"/>
    <lineage>
        <taxon>Bacteria</taxon>
        <taxon>Bacillati</taxon>
        <taxon>Bacillota</taxon>
        <taxon>Clostridia</taxon>
        <taxon>Eubacteriales</taxon>
        <taxon>Clostridiaceae</taxon>
        <taxon>Clostridium</taxon>
    </lineage>
</organism>
<gene>
    <name evidence="5" type="ORF">CLBCK_48380</name>
</gene>
<feature type="chain" id="PRO_5012390871" evidence="2">
    <location>
        <begin position="32"/>
        <end position="466"/>
    </location>
</feature>
<evidence type="ECO:0000256" key="2">
    <source>
        <dbReference type="SAM" id="SignalP"/>
    </source>
</evidence>
<accession>A0A1S8RI97</accession>
<dbReference type="InterPro" id="IPR050955">
    <property type="entry name" value="Plant_Biomass_Hydrol_Est"/>
</dbReference>
<evidence type="ECO:0000313" key="5">
    <source>
        <dbReference type="EMBL" id="OOM52843.1"/>
    </source>
</evidence>
<dbReference type="Pfam" id="PF18435">
    <property type="entry name" value="EstA_Ig_like"/>
    <property type="match status" value="1"/>
</dbReference>
<dbReference type="EMBL" id="LZZI01000195">
    <property type="protein sequence ID" value="OOM52843.1"/>
    <property type="molecule type" value="Genomic_DNA"/>
</dbReference>
<proteinExistence type="predicted"/>